<proteinExistence type="predicted"/>
<protein>
    <submittedName>
        <fullName evidence="2">Uncharacterized protein</fullName>
    </submittedName>
</protein>
<name>A0A284S4P4_ARMOS</name>
<gene>
    <name evidence="2" type="ORF">ARMOST_19477</name>
</gene>
<accession>A0A284S4P4</accession>
<keyword evidence="1" id="KW-0472">Membrane</keyword>
<dbReference type="AlphaFoldDB" id="A0A284S4P4"/>
<keyword evidence="1" id="KW-1133">Transmembrane helix</keyword>
<reference evidence="3" key="1">
    <citation type="journal article" date="2017" name="Nat. Ecol. Evol.">
        <title>Genome expansion and lineage-specific genetic innovations in the forest pathogenic fungi Armillaria.</title>
        <authorList>
            <person name="Sipos G."/>
            <person name="Prasanna A.N."/>
            <person name="Walter M.C."/>
            <person name="O'Connor E."/>
            <person name="Balint B."/>
            <person name="Krizsan K."/>
            <person name="Kiss B."/>
            <person name="Hess J."/>
            <person name="Varga T."/>
            <person name="Slot J."/>
            <person name="Riley R."/>
            <person name="Boka B."/>
            <person name="Rigling D."/>
            <person name="Barry K."/>
            <person name="Lee J."/>
            <person name="Mihaltcheva S."/>
            <person name="LaButti K."/>
            <person name="Lipzen A."/>
            <person name="Waldron R."/>
            <person name="Moloney N.M."/>
            <person name="Sperisen C."/>
            <person name="Kredics L."/>
            <person name="Vagvoelgyi C."/>
            <person name="Patrignani A."/>
            <person name="Fitzpatrick D."/>
            <person name="Nagy I."/>
            <person name="Doyle S."/>
            <person name="Anderson J.B."/>
            <person name="Grigoriev I.V."/>
            <person name="Gueldener U."/>
            <person name="Muensterkoetter M."/>
            <person name="Nagy L.G."/>
        </authorList>
    </citation>
    <scope>NUCLEOTIDE SEQUENCE [LARGE SCALE GENOMIC DNA]</scope>
    <source>
        <strain evidence="3">C18/9</strain>
    </source>
</reference>
<keyword evidence="3" id="KW-1185">Reference proteome</keyword>
<evidence type="ECO:0000313" key="3">
    <source>
        <dbReference type="Proteomes" id="UP000219338"/>
    </source>
</evidence>
<evidence type="ECO:0000313" key="2">
    <source>
        <dbReference type="EMBL" id="SJL15965.1"/>
    </source>
</evidence>
<dbReference type="EMBL" id="FUEG01000032">
    <property type="protein sequence ID" value="SJL15965.1"/>
    <property type="molecule type" value="Genomic_DNA"/>
</dbReference>
<dbReference type="Proteomes" id="UP000219338">
    <property type="component" value="Unassembled WGS sequence"/>
</dbReference>
<organism evidence="2 3">
    <name type="scientific">Armillaria ostoyae</name>
    <name type="common">Armillaria root rot fungus</name>
    <dbReference type="NCBI Taxonomy" id="47428"/>
    <lineage>
        <taxon>Eukaryota</taxon>
        <taxon>Fungi</taxon>
        <taxon>Dikarya</taxon>
        <taxon>Basidiomycota</taxon>
        <taxon>Agaricomycotina</taxon>
        <taxon>Agaricomycetes</taxon>
        <taxon>Agaricomycetidae</taxon>
        <taxon>Agaricales</taxon>
        <taxon>Marasmiineae</taxon>
        <taxon>Physalacriaceae</taxon>
        <taxon>Armillaria</taxon>
    </lineage>
</organism>
<evidence type="ECO:0000256" key="1">
    <source>
        <dbReference type="SAM" id="Phobius"/>
    </source>
</evidence>
<feature type="transmembrane region" description="Helical" evidence="1">
    <location>
        <begin position="15"/>
        <end position="38"/>
    </location>
</feature>
<sequence length="134" mass="15512">MQGCRCLALRYYRRYLGLVLLYMFLATLGTTHVISIHLTNVDCGRMKDGDESFISQPPRCLLAIDERKYFTTSRGNIVLQTQFVPYYMFSDDSVFLPSRTAFNVFRSGRLCQIQKHVNRDPAYSTSDIIDQFSD</sequence>
<keyword evidence="1" id="KW-0812">Transmembrane</keyword>